<accession>A0ABR2KUP5</accession>
<gene>
    <name evidence="5" type="ORF">M9Y10_023299</name>
</gene>
<proteinExistence type="predicted"/>
<evidence type="ECO:0000256" key="4">
    <source>
        <dbReference type="ARBA" id="ARBA00023242"/>
    </source>
</evidence>
<keyword evidence="3" id="KW-0804">Transcription</keyword>
<evidence type="ECO:0008006" key="7">
    <source>
        <dbReference type="Google" id="ProtNLM"/>
    </source>
</evidence>
<reference evidence="5 6" key="1">
    <citation type="submission" date="2024-04" db="EMBL/GenBank/DDBJ databases">
        <title>Tritrichomonas musculus Genome.</title>
        <authorList>
            <person name="Alves-Ferreira E."/>
            <person name="Grigg M."/>
            <person name="Lorenzi H."/>
            <person name="Galac M."/>
        </authorList>
    </citation>
    <scope>NUCLEOTIDE SEQUENCE [LARGE SCALE GENOMIC DNA]</scope>
    <source>
        <strain evidence="5 6">EAF2021</strain>
    </source>
</reference>
<name>A0ABR2KUP5_9EUKA</name>
<keyword evidence="4" id="KW-0539">Nucleus</keyword>
<dbReference type="EMBL" id="JAPFFF010000003">
    <property type="protein sequence ID" value="KAK8894859.1"/>
    <property type="molecule type" value="Genomic_DNA"/>
</dbReference>
<dbReference type="SUPFAM" id="SSF140718">
    <property type="entry name" value="Mediator hinge subcomplex-like"/>
    <property type="match status" value="1"/>
</dbReference>
<evidence type="ECO:0000313" key="6">
    <source>
        <dbReference type="Proteomes" id="UP001470230"/>
    </source>
</evidence>
<evidence type="ECO:0000313" key="5">
    <source>
        <dbReference type="EMBL" id="KAK8894859.1"/>
    </source>
</evidence>
<evidence type="ECO:0000256" key="1">
    <source>
        <dbReference type="ARBA" id="ARBA00004123"/>
    </source>
</evidence>
<keyword evidence="6" id="KW-1185">Reference proteome</keyword>
<comment type="caution">
    <text evidence="5">The sequence shown here is derived from an EMBL/GenBank/DDBJ whole genome shotgun (WGS) entry which is preliminary data.</text>
</comment>
<evidence type="ECO:0000256" key="3">
    <source>
        <dbReference type="ARBA" id="ARBA00023163"/>
    </source>
</evidence>
<dbReference type="Gene3D" id="6.10.280.10">
    <property type="entry name" value="Mediator complex, subunit Med21"/>
    <property type="match status" value="1"/>
</dbReference>
<dbReference type="Proteomes" id="UP001470230">
    <property type="component" value="Unassembled WGS sequence"/>
</dbReference>
<sequence length="141" mass="15884">MTTTSIPDHVGMLQEAFADLLNTMFTTISNIQRDAASSNSGNDPNQIKFDQLPQLADQIVKKTKNIDNIIDQANDETCIGKDIQEIKDTLSQKAESYENDVKDLDESCAEAEKWLGRIRQMLDVIAANTPWMQRFEPNSHP</sequence>
<evidence type="ECO:0000256" key="2">
    <source>
        <dbReference type="ARBA" id="ARBA00023015"/>
    </source>
</evidence>
<keyword evidence="2" id="KW-0805">Transcription regulation</keyword>
<protein>
    <recommendedName>
        <fullName evidence="7">Mediator of RNA polymerase II transcription subunit 21</fullName>
    </recommendedName>
</protein>
<organism evidence="5 6">
    <name type="scientific">Tritrichomonas musculus</name>
    <dbReference type="NCBI Taxonomy" id="1915356"/>
    <lineage>
        <taxon>Eukaryota</taxon>
        <taxon>Metamonada</taxon>
        <taxon>Parabasalia</taxon>
        <taxon>Tritrichomonadida</taxon>
        <taxon>Tritrichomonadidae</taxon>
        <taxon>Tritrichomonas</taxon>
    </lineage>
</organism>
<dbReference type="InterPro" id="IPR037212">
    <property type="entry name" value="Med7/Med21-like"/>
</dbReference>
<comment type="subcellular location">
    <subcellularLocation>
        <location evidence="1">Nucleus</location>
    </subcellularLocation>
</comment>